<gene>
    <name evidence="6" type="ORF">M406DRAFT_250614</name>
</gene>
<dbReference type="Gene3D" id="1.20.58.340">
    <property type="entry name" value="Magnesium transport protein CorA, transmembrane region"/>
    <property type="match status" value="1"/>
</dbReference>
<dbReference type="RefSeq" id="XP_040779168.1">
    <property type="nucleotide sequence ID" value="XM_040916710.1"/>
</dbReference>
<dbReference type="GO" id="GO:0016020">
    <property type="term" value="C:membrane"/>
    <property type="evidence" value="ECO:0007669"/>
    <property type="project" value="UniProtKB-SubCell"/>
</dbReference>
<dbReference type="Pfam" id="PF01544">
    <property type="entry name" value="CorA"/>
    <property type="match status" value="1"/>
</dbReference>
<keyword evidence="2 5" id="KW-0812">Transmembrane</keyword>
<feature type="transmembrane region" description="Helical" evidence="5">
    <location>
        <begin position="290"/>
        <end position="309"/>
    </location>
</feature>
<reference evidence="6" key="1">
    <citation type="journal article" date="2020" name="Phytopathology">
        <title>Genome sequence of the chestnut blight fungus Cryphonectria parasitica EP155: A fundamental resource for an archetypical invasive plant pathogen.</title>
        <authorList>
            <person name="Crouch J.A."/>
            <person name="Dawe A."/>
            <person name="Aerts A."/>
            <person name="Barry K."/>
            <person name="Churchill A.C.L."/>
            <person name="Grimwood J."/>
            <person name="Hillman B."/>
            <person name="Milgroom M.G."/>
            <person name="Pangilinan J."/>
            <person name="Smith M."/>
            <person name="Salamov A."/>
            <person name="Schmutz J."/>
            <person name="Yadav J."/>
            <person name="Grigoriev I.V."/>
            <person name="Nuss D."/>
        </authorList>
    </citation>
    <scope>NUCLEOTIDE SEQUENCE</scope>
    <source>
        <strain evidence="6">EP155</strain>
    </source>
</reference>
<dbReference type="OrthoDB" id="5428055at2759"/>
<keyword evidence="4 5" id="KW-0472">Membrane</keyword>
<evidence type="ECO:0000256" key="4">
    <source>
        <dbReference type="ARBA" id="ARBA00023136"/>
    </source>
</evidence>
<evidence type="ECO:0000256" key="1">
    <source>
        <dbReference type="ARBA" id="ARBA00004141"/>
    </source>
</evidence>
<keyword evidence="7" id="KW-1185">Reference proteome</keyword>
<evidence type="ECO:0000313" key="6">
    <source>
        <dbReference type="EMBL" id="KAF3768207.1"/>
    </source>
</evidence>
<accession>A0A9P4Y8B2</accession>
<dbReference type="InterPro" id="IPR045863">
    <property type="entry name" value="CorA_TM1_TM2"/>
</dbReference>
<evidence type="ECO:0000256" key="3">
    <source>
        <dbReference type="ARBA" id="ARBA00022989"/>
    </source>
</evidence>
<dbReference type="GO" id="GO:0046873">
    <property type="term" value="F:metal ion transmembrane transporter activity"/>
    <property type="evidence" value="ECO:0007669"/>
    <property type="project" value="InterPro"/>
</dbReference>
<dbReference type="GeneID" id="63833839"/>
<dbReference type="InterPro" id="IPR002523">
    <property type="entry name" value="MgTranspt_CorA/ZnTranspt_ZntB"/>
</dbReference>
<proteinExistence type="predicted"/>
<organism evidence="6 7">
    <name type="scientific">Cryphonectria parasitica (strain ATCC 38755 / EP155)</name>
    <dbReference type="NCBI Taxonomy" id="660469"/>
    <lineage>
        <taxon>Eukaryota</taxon>
        <taxon>Fungi</taxon>
        <taxon>Dikarya</taxon>
        <taxon>Ascomycota</taxon>
        <taxon>Pezizomycotina</taxon>
        <taxon>Sordariomycetes</taxon>
        <taxon>Sordariomycetidae</taxon>
        <taxon>Diaporthales</taxon>
        <taxon>Cryphonectriaceae</taxon>
        <taxon>Cryphonectria-Endothia species complex</taxon>
        <taxon>Cryphonectria</taxon>
    </lineage>
</organism>
<dbReference type="Proteomes" id="UP000803844">
    <property type="component" value="Unassembled WGS sequence"/>
</dbReference>
<comment type="subcellular location">
    <subcellularLocation>
        <location evidence="1">Membrane</location>
        <topology evidence="1">Multi-pass membrane protein</topology>
    </subcellularLocation>
</comment>
<feature type="transmembrane region" description="Helical" evidence="5">
    <location>
        <begin position="416"/>
        <end position="437"/>
    </location>
</feature>
<sequence>MQPQTTYTDFIKTRAHTNPSVTGLLKYIKHAPQSSSSLFLLEYAAGCGQFSSPTSISAEDLSKRIQGPSTADGRILFIEDIEPSLISGLGQLLNIDPVFFADYVTTEFSGIDQAPLAPFRAFYPSQIAERGHLHIHYQQVIDLGQSKNFNGSVYQVRTRSNVMRNIRLLPDLQGRQLALMRGCCSIVLKKHGGVWYSKSQSKMCPAVVLVDPPAKTVFEAQESFLGNQHSAQPLHGGFEDFEQPPALSSSSSYEASLPWNKSSLLSSLLHYYRNYPPGFTGADPPKILSMGYYPIRIALAEWMLYLHLVSRYLMYYRYSLQTIEGRSHERDLVDLQRWPRRLDQSQHKLHILSEFISRWVEEQTEKKPWETILRDISYARSQLRRYSISMERIVPVATSMVQLLDAQRSGRHAANVTLLTVIALIFIPLSWISGLFSMSEGYLPGEKHFWVYIATALPLSIVVLILATLPFYRQKLSLGGFLMTPR</sequence>
<protein>
    <submittedName>
        <fullName evidence="6">Uncharacterized protein</fullName>
    </submittedName>
</protein>
<evidence type="ECO:0000313" key="7">
    <source>
        <dbReference type="Proteomes" id="UP000803844"/>
    </source>
</evidence>
<evidence type="ECO:0000256" key="5">
    <source>
        <dbReference type="SAM" id="Phobius"/>
    </source>
</evidence>
<evidence type="ECO:0000256" key="2">
    <source>
        <dbReference type="ARBA" id="ARBA00022692"/>
    </source>
</evidence>
<keyword evidence="3 5" id="KW-1133">Transmembrane helix</keyword>
<dbReference type="AlphaFoldDB" id="A0A9P4Y8B2"/>
<dbReference type="SUPFAM" id="SSF144083">
    <property type="entry name" value="Magnesium transport protein CorA, transmembrane region"/>
    <property type="match status" value="1"/>
</dbReference>
<feature type="transmembrane region" description="Helical" evidence="5">
    <location>
        <begin position="449"/>
        <end position="472"/>
    </location>
</feature>
<name>A0A9P4Y8B2_CRYP1</name>
<comment type="caution">
    <text evidence="6">The sequence shown here is derived from an EMBL/GenBank/DDBJ whole genome shotgun (WGS) entry which is preliminary data.</text>
</comment>
<dbReference type="EMBL" id="MU032345">
    <property type="protein sequence ID" value="KAF3768207.1"/>
    <property type="molecule type" value="Genomic_DNA"/>
</dbReference>